<evidence type="ECO:0000313" key="4">
    <source>
        <dbReference type="EMBL" id="QNL99829.1"/>
    </source>
</evidence>
<dbReference type="Gene3D" id="3.30.565.10">
    <property type="entry name" value="Histidine kinase-like ATPase, C-terminal domain"/>
    <property type="match status" value="1"/>
</dbReference>
<dbReference type="PANTHER" id="PTHR40448:SF1">
    <property type="entry name" value="TWO-COMPONENT SENSOR HISTIDINE KINASE"/>
    <property type="match status" value="1"/>
</dbReference>
<dbReference type="AlphaFoldDB" id="A0A7G9FMP8"/>
<keyword evidence="2" id="KW-0812">Transmembrane</keyword>
<dbReference type="GO" id="GO:0016301">
    <property type="term" value="F:kinase activity"/>
    <property type="evidence" value="ECO:0007669"/>
    <property type="project" value="UniProtKB-KW"/>
</dbReference>
<feature type="transmembrane region" description="Helical" evidence="2">
    <location>
        <begin position="87"/>
        <end position="107"/>
    </location>
</feature>
<evidence type="ECO:0000313" key="5">
    <source>
        <dbReference type="Proteomes" id="UP000515819"/>
    </source>
</evidence>
<evidence type="ECO:0000259" key="3">
    <source>
        <dbReference type="Pfam" id="PF14501"/>
    </source>
</evidence>
<feature type="transmembrane region" description="Helical" evidence="2">
    <location>
        <begin position="33"/>
        <end position="50"/>
    </location>
</feature>
<keyword evidence="5" id="KW-1185">Reference proteome</keyword>
<feature type="transmembrane region" description="Helical" evidence="2">
    <location>
        <begin position="6"/>
        <end position="26"/>
    </location>
</feature>
<feature type="transmembrane region" description="Helical" evidence="2">
    <location>
        <begin position="158"/>
        <end position="176"/>
    </location>
</feature>
<protein>
    <submittedName>
        <fullName evidence="4">Sensor histidine kinase</fullName>
    </submittedName>
</protein>
<evidence type="ECO:0000256" key="1">
    <source>
        <dbReference type="SAM" id="Coils"/>
    </source>
</evidence>
<dbReference type="InterPro" id="IPR032834">
    <property type="entry name" value="NatK-like_C"/>
</dbReference>
<dbReference type="SUPFAM" id="SSF55874">
    <property type="entry name" value="ATPase domain of HSP90 chaperone/DNA topoisomerase II/histidine kinase"/>
    <property type="match status" value="1"/>
</dbReference>
<name>A0A7G9FMP8_9FIRM</name>
<proteinExistence type="predicted"/>
<feature type="transmembrane region" description="Helical" evidence="2">
    <location>
        <begin position="188"/>
        <end position="209"/>
    </location>
</feature>
<dbReference type="GO" id="GO:0042802">
    <property type="term" value="F:identical protein binding"/>
    <property type="evidence" value="ECO:0007669"/>
    <property type="project" value="TreeGrafter"/>
</dbReference>
<dbReference type="Pfam" id="PF14501">
    <property type="entry name" value="HATPase_c_5"/>
    <property type="match status" value="1"/>
</dbReference>
<feature type="domain" description="Sensor histidine kinase NatK-like C-terminal" evidence="3">
    <location>
        <begin position="328"/>
        <end position="424"/>
    </location>
</feature>
<feature type="transmembrane region" description="Helical" evidence="2">
    <location>
        <begin position="127"/>
        <end position="146"/>
    </location>
</feature>
<keyword evidence="4" id="KW-0418">Kinase</keyword>
<keyword evidence="1" id="KW-0175">Coiled coil</keyword>
<organism evidence="4 5">
    <name type="scientific">Wujia chipingensis</name>
    <dbReference type="NCBI Taxonomy" id="2763670"/>
    <lineage>
        <taxon>Bacteria</taxon>
        <taxon>Bacillati</taxon>
        <taxon>Bacillota</taxon>
        <taxon>Clostridia</taxon>
        <taxon>Lachnospirales</taxon>
        <taxon>Lachnospiraceae</taxon>
        <taxon>Wujia</taxon>
    </lineage>
</organism>
<keyword evidence="2" id="KW-1133">Transmembrane helix</keyword>
<dbReference type="InterPro" id="IPR036890">
    <property type="entry name" value="HATPase_C_sf"/>
</dbReference>
<keyword evidence="2" id="KW-0472">Membrane</keyword>
<dbReference type="Proteomes" id="UP000515819">
    <property type="component" value="Chromosome"/>
</dbReference>
<gene>
    <name evidence="4" type="ORF">H9Q76_00520</name>
</gene>
<dbReference type="EMBL" id="CP060632">
    <property type="protein sequence ID" value="QNL99829.1"/>
    <property type="molecule type" value="Genomic_DNA"/>
</dbReference>
<sequence>MENLVEIFANTLDAILGIVFLTMILGKKKSMPNWLFVVLALIVPVANVVLQKVFPDSPENNIVYILLTIFFGFVCTNGKISEKIIYVAIWNILLMVCGLIFASVYGYVVRGTNGMEWEMDAIQRLHYIMGSKLNLILCTLLVMVILKKTKMKSAMPVMNAVVFVISILIGIILDIMLDYPYLDKKGKIAIGIAMVGILAINVFVYVATYQLNKSQKLLMENQLLRMSQEEQKEGMERMMRLQEKNRMLRHDLRHYFTLFQEMLANGNVEEAQKYVEDVLNTKLQPEGVYMTGDEILDAVLNHCDGICRQKQITFRTEISAHLPEGQMEFAIALLNLLENAIEAEELEEDKLIELQIYESAGLLLVTVRNRISQSVMENNPELRTRKADASLHGLGRKSVKKLIRDMEGSFYEEERNGFFISNIVV</sequence>
<accession>A0A7G9FMP8</accession>
<dbReference type="KEGG" id="wcp:H9Q76_00520"/>
<dbReference type="PANTHER" id="PTHR40448">
    <property type="entry name" value="TWO-COMPONENT SENSOR HISTIDINE KINASE"/>
    <property type="match status" value="1"/>
</dbReference>
<feature type="transmembrane region" description="Helical" evidence="2">
    <location>
        <begin position="62"/>
        <end position="80"/>
    </location>
</feature>
<evidence type="ECO:0000256" key="2">
    <source>
        <dbReference type="SAM" id="Phobius"/>
    </source>
</evidence>
<keyword evidence="4" id="KW-0808">Transferase</keyword>
<dbReference type="RefSeq" id="WP_021984063.1">
    <property type="nucleotide sequence ID" value="NZ_CP060632.1"/>
</dbReference>
<reference evidence="4 5" key="1">
    <citation type="submission" date="2020-08" db="EMBL/GenBank/DDBJ databases">
        <authorList>
            <person name="Liu C."/>
            <person name="Sun Q."/>
        </authorList>
    </citation>
    <scope>NUCLEOTIDE SEQUENCE [LARGE SCALE GENOMIC DNA]</scope>
    <source>
        <strain evidence="4 5">NSJ-4</strain>
    </source>
</reference>
<feature type="coiled-coil region" evidence="1">
    <location>
        <begin position="327"/>
        <end position="354"/>
    </location>
</feature>